<dbReference type="InterPro" id="IPR011109">
    <property type="entry name" value="DNA_bind_recombinase_dom"/>
</dbReference>
<evidence type="ECO:0000256" key="1">
    <source>
        <dbReference type="ARBA" id="ARBA00023125"/>
    </source>
</evidence>
<dbReference type="PROSITE" id="PS51737">
    <property type="entry name" value="RECOMBINASE_DNA_BIND"/>
    <property type="match status" value="1"/>
</dbReference>
<evidence type="ECO:0000256" key="2">
    <source>
        <dbReference type="ARBA" id="ARBA00023172"/>
    </source>
</evidence>
<dbReference type="OrthoDB" id="9811097at2"/>
<dbReference type="EMBL" id="JQCR01000002">
    <property type="protein sequence ID" value="KGE20070.1"/>
    <property type="molecule type" value="Genomic_DNA"/>
</dbReference>
<keyword evidence="7" id="KW-1185">Reference proteome</keyword>
<dbReference type="PANTHER" id="PTHR30461:SF2">
    <property type="entry name" value="SERINE RECOMBINASE PINE-RELATED"/>
    <property type="match status" value="1"/>
</dbReference>
<evidence type="ECO:0000313" key="7">
    <source>
        <dbReference type="Proteomes" id="UP000029734"/>
    </source>
</evidence>
<dbReference type="eggNOG" id="COG1961">
    <property type="taxonomic scope" value="Bacteria"/>
</dbReference>
<protein>
    <recommendedName>
        <fullName evidence="5">Recombinase domain-containing protein</fullName>
    </recommendedName>
</protein>
<evidence type="ECO:0000256" key="3">
    <source>
        <dbReference type="SAM" id="Coils"/>
    </source>
</evidence>
<proteinExistence type="predicted"/>
<dbReference type="PANTHER" id="PTHR30461">
    <property type="entry name" value="DNA-INVERTASE FROM LAMBDOID PROPHAGE"/>
    <property type="match status" value="1"/>
</dbReference>
<dbReference type="Gene3D" id="3.90.1750.20">
    <property type="entry name" value="Putative Large Serine Recombinase, Chain B, Domain 2"/>
    <property type="match status" value="1"/>
</dbReference>
<dbReference type="STRING" id="268407.PWYN_12520"/>
<dbReference type="Proteomes" id="UP000029734">
    <property type="component" value="Unassembled WGS sequence"/>
</dbReference>
<dbReference type="AlphaFoldDB" id="A0A098MBY5"/>
<feature type="coiled-coil region" evidence="3">
    <location>
        <begin position="188"/>
        <end position="215"/>
    </location>
</feature>
<dbReference type="Pfam" id="PF13408">
    <property type="entry name" value="Zn_ribbon_recom"/>
    <property type="match status" value="1"/>
</dbReference>
<reference evidence="6 7" key="2">
    <citation type="submission" date="2014-10" db="EMBL/GenBank/DDBJ databases">
        <title>Comparative genomics of the Paenibacillus odorifer group.</title>
        <authorList>
            <person name="Tsai Y.-C."/>
            <person name="Martin N."/>
            <person name="Korlach J."/>
            <person name="Wiedmann M."/>
        </authorList>
    </citation>
    <scope>NUCLEOTIDE SEQUENCE [LARGE SCALE GENOMIC DNA]</scope>
    <source>
        <strain evidence="6 7">DSM 18334</strain>
    </source>
</reference>
<keyword evidence="3" id="KW-0175">Coiled coil</keyword>
<organism evidence="6 7">
    <name type="scientific">Paenibacillus wynnii</name>
    <dbReference type="NCBI Taxonomy" id="268407"/>
    <lineage>
        <taxon>Bacteria</taxon>
        <taxon>Bacillati</taxon>
        <taxon>Bacillota</taxon>
        <taxon>Bacilli</taxon>
        <taxon>Bacillales</taxon>
        <taxon>Paenibacillaceae</taxon>
        <taxon>Paenibacillus</taxon>
    </lineage>
</organism>
<comment type="caution">
    <text evidence="6">The sequence shown here is derived from an EMBL/GenBank/DDBJ whole genome shotgun (WGS) entry which is preliminary data.</text>
</comment>
<evidence type="ECO:0000256" key="4">
    <source>
        <dbReference type="SAM" id="MobiDB-lite"/>
    </source>
</evidence>
<evidence type="ECO:0000313" key="6">
    <source>
        <dbReference type="EMBL" id="KGE20070.1"/>
    </source>
</evidence>
<dbReference type="InterPro" id="IPR025827">
    <property type="entry name" value="Zn_ribbon_recom_dom"/>
</dbReference>
<feature type="domain" description="Recombinase" evidence="5">
    <location>
        <begin position="1"/>
        <end position="93"/>
    </location>
</feature>
<dbReference type="Pfam" id="PF07508">
    <property type="entry name" value="Recombinase"/>
    <property type="match status" value="1"/>
</dbReference>
<dbReference type="GO" id="GO:0000150">
    <property type="term" value="F:DNA strand exchange activity"/>
    <property type="evidence" value="ECO:0007669"/>
    <property type="project" value="InterPro"/>
</dbReference>
<gene>
    <name evidence="6" type="ORF">PWYN_12520</name>
</gene>
<dbReference type="InterPro" id="IPR038109">
    <property type="entry name" value="DNA_bind_recomb_sf"/>
</dbReference>
<dbReference type="InterPro" id="IPR050639">
    <property type="entry name" value="SSR_resolvase"/>
</dbReference>
<keyword evidence="1" id="KW-0238">DNA-binding</keyword>
<feature type="region of interest" description="Disordered" evidence="4">
    <location>
        <begin position="316"/>
        <end position="349"/>
    </location>
</feature>
<sequence length="349" mass="40010">MYVSGKGCIYIRDKLKELNLKTKNGKPLTHIAILTILENPTYKGFIRHGRTTGENKKRKPQDEIILVIGIHDSIVDEEIFDKAQQITLQNQRKSPRMPSNPHLLSGILKCPLCGGRMNFQPAGNRNLRNHGGYYTCFNYKNIRTCSSKLYRAKHIERDVLQRIKSIITNTHVIEDIVSEINSDNSIDSKVIEKQLTDVEKQIQKYNERMTVIKEQFLNGDITIEEHREFKSDLNIKITDLNARQEQITLEYAKACNTAIEPSDVLFVLENFDELMDNADVQMKKYLIESLIERIDIQSDSSIKEIVFNFEVPNPLHPDNQKDSDILTYDTVPPDLSSPRDKSAPPEPGA</sequence>
<accession>A0A098MBY5</accession>
<name>A0A098MBY5_9BACL</name>
<dbReference type="GO" id="GO:0003677">
    <property type="term" value="F:DNA binding"/>
    <property type="evidence" value="ECO:0007669"/>
    <property type="project" value="UniProtKB-KW"/>
</dbReference>
<evidence type="ECO:0000259" key="5">
    <source>
        <dbReference type="PROSITE" id="PS51737"/>
    </source>
</evidence>
<keyword evidence="2" id="KW-0233">DNA recombination</keyword>
<reference evidence="6 7" key="1">
    <citation type="submission" date="2014-08" db="EMBL/GenBank/DDBJ databases">
        <authorList>
            <person name="den Bakker H.C."/>
        </authorList>
    </citation>
    <scope>NUCLEOTIDE SEQUENCE [LARGE SCALE GENOMIC DNA]</scope>
    <source>
        <strain evidence="6 7">DSM 18334</strain>
    </source>
</reference>